<name>A0A8J5N5N4_HOMAM</name>
<feature type="domain" description="SLC26A/SulP transporter" evidence="5">
    <location>
        <begin position="60"/>
        <end position="128"/>
    </location>
</feature>
<keyword evidence="4" id="KW-0472">Membrane</keyword>
<keyword evidence="3" id="KW-1133">Transmembrane helix</keyword>
<keyword evidence="7" id="KW-1185">Reference proteome</keyword>
<dbReference type="InterPro" id="IPR011547">
    <property type="entry name" value="SLC26A/SulP_dom"/>
</dbReference>
<reference evidence="6" key="1">
    <citation type="journal article" date="2021" name="Sci. Adv.">
        <title>The American lobster genome reveals insights on longevity, neural, and immune adaptations.</title>
        <authorList>
            <person name="Polinski J.M."/>
            <person name="Zimin A.V."/>
            <person name="Clark K.F."/>
            <person name="Kohn A.B."/>
            <person name="Sadowski N."/>
            <person name="Timp W."/>
            <person name="Ptitsyn A."/>
            <person name="Khanna P."/>
            <person name="Romanova D.Y."/>
            <person name="Williams P."/>
            <person name="Greenwood S.J."/>
            <person name="Moroz L.L."/>
            <person name="Walt D.R."/>
            <person name="Bodnar A.G."/>
        </authorList>
    </citation>
    <scope>NUCLEOTIDE SEQUENCE</scope>
    <source>
        <strain evidence="6">GMGI-L3</strain>
    </source>
</reference>
<evidence type="ECO:0000256" key="1">
    <source>
        <dbReference type="ARBA" id="ARBA00004141"/>
    </source>
</evidence>
<evidence type="ECO:0000256" key="4">
    <source>
        <dbReference type="ARBA" id="ARBA00023136"/>
    </source>
</evidence>
<dbReference type="Pfam" id="PF00916">
    <property type="entry name" value="Sulfate_transp"/>
    <property type="match status" value="1"/>
</dbReference>
<dbReference type="GO" id="GO:0016020">
    <property type="term" value="C:membrane"/>
    <property type="evidence" value="ECO:0007669"/>
    <property type="project" value="UniProtKB-SubCell"/>
</dbReference>
<comment type="subcellular location">
    <subcellularLocation>
        <location evidence="1">Membrane</location>
        <topology evidence="1">Multi-pass membrane protein</topology>
    </subcellularLocation>
</comment>
<accession>A0A8J5N5N4</accession>
<dbReference type="GO" id="GO:0055085">
    <property type="term" value="P:transmembrane transport"/>
    <property type="evidence" value="ECO:0007669"/>
    <property type="project" value="InterPro"/>
</dbReference>
<gene>
    <name evidence="6" type="ORF">Hamer_G020018</name>
</gene>
<dbReference type="PANTHER" id="PTHR11814">
    <property type="entry name" value="SULFATE TRANSPORTER"/>
    <property type="match status" value="1"/>
</dbReference>
<protein>
    <submittedName>
        <fullName evidence="6">Sodium-independent sulfate anion transporter-like 1</fullName>
    </submittedName>
</protein>
<evidence type="ECO:0000256" key="2">
    <source>
        <dbReference type="ARBA" id="ARBA00022692"/>
    </source>
</evidence>
<keyword evidence="2" id="KW-0812">Transmembrane</keyword>
<proteinExistence type="predicted"/>
<comment type="caution">
    <text evidence="6">The sequence shown here is derived from an EMBL/GenBank/DDBJ whole genome shotgun (WGS) entry which is preliminary data.</text>
</comment>
<dbReference type="AlphaFoldDB" id="A0A8J5N5N4"/>
<sequence length="146" mass="16001">MTGRQQQWVRTHANATCLKIVLEATNLIKRGARRTFSKETLLKRIPITKWLPNYKLEYLGGDVMAGFTVGLTVIPQGIAYAAVAGLPANLNLYGLYRLMGCFVYMIFGSCKDITIGPTAIMAIMTHEYSGSAVLKMLCCCVSSVVS</sequence>
<dbReference type="InterPro" id="IPR001902">
    <property type="entry name" value="SLC26A/SulP_fam"/>
</dbReference>
<organism evidence="6 7">
    <name type="scientific">Homarus americanus</name>
    <name type="common">American lobster</name>
    <dbReference type="NCBI Taxonomy" id="6706"/>
    <lineage>
        <taxon>Eukaryota</taxon>
        <taxon>Metazoa</taxon>
        <taxon>Ecdysozoa</taxon>
        <taxon>Arthropoda</taxon>
        <taxon>Crustacea</taxon>
        <taxon>Multicrustacea</taxon>
        <taxon>Malacostraca</taxon>
        <taxon>Eumalacostraca</taxon>
        <taxon>Eucarida</taxon>
        <taxon>Decapoda</taxon>
        <taxon>Pleocyemata</taxon>
        <taxon>Astacidea</taxon>
        <taxon>Nephropoidea</taxon>
        <taxon>Nephropidae</taxon>
        <taxon>Homarus</taxon>
    </lineage>
</organism>
<evidence type="ECO:0000313" key="7">
    <source>
        <dbReference type="Proteomes" id="UP000747542"/>
    </source>
</evidence>
<evidence type="ECO:0000259" key="5">
    <source>
        <dbReference type="Pfam" id="PF00916"/>
    </source>
</evidence>
<dbReference type="Proteomes" id="UP000747542">
    <property type="component" value="Unassembled WGS sequence"/>
</dbReference>
<dbReference type="EMBL" id="JAHLQT010008712">
    <property type="protein sequence ID" value="KAG7173870.1"/>
    <property type="molecule type" value="Genomic_DNA"/>
</dbReference>
<evidence type="ECO:0000256" key="3">
    <source>
        <dbReference type="ARBA" id="ARBA00022989"/>
    </source>
</evidence>
<evidence type="ECO:0000313" key="6">
    <source>
        <dbReference type="EMBL" id="KAG7173870.1"/>
    </source>
</evidence>